<dbReference type="InterPro" id="IPR018159">
    <property type="entry name" value="Spectrin/alpha-actinin"/>
</dbReference>
<dbReference type="CDD" id="cd00176">
    <property type="entry name" value="SPEC"/>
    <property type="match status" value="5"/>
</dbReference>
<evidence type="ECO:0000313" key="3">
    <source>
        <dbReference type="EMBL" id="PIK50366.1"/>
    </source>
</evidence>
<feature type="coiled-coil region" evidence="2">
    <location>
        <begin position="150"/>
        <end position="226"/>
    </location>
</feature>
<dbReference type="Gene3D" id="1.20.58.60">
    <property type="match status" value="10"/>
</dbReference>
<dbReference type="SMART" id="SM00150">
    <property type="entry name" value="SPEC"/>
    <property type="match status" value="9"/>
</dbReference>
<feature type="non-terminal residue" evidence="3">
    <location>
        <position position="1039"/>
    </location>
</feature>
<dbReference type="EMBL" id="MRZV01000421">
    <property type="protein sequence ID" value="PIK50366.1"/>
    <property type="molecule type" value="Genomic_DNA"/>
</dbReference>
<dbReference type="STRING" id="307972.A0A2G8KQT5"/>
<dbReference type="PANTHER" id="PTHR11915">
    <property type="entry name" value="SPECTRIN/FILAMIN RELATED CYTOSKELETAL PROTEIN"/>
    <property type="match status" value="1"/>
</dbReference>
<dbReference type="Proteomes" id="UP000230750">
    <property type="component" value="Unassembled WGS sequence"/>
</dbReference>
<dbReference type="SUPFAM" id="SSF46966">
    <property type="entry name" value="Spectrin repeat"/>
    <property type="match status" value="7"/>
</dbReference>
<keyword evidence="1" id="KW-0677">Repeat</keyword>
<proteinExistence type="predicted"/>
<organism evidence="3 4">
    <name type="scientific">Stichopus japonicus</name>
    <name type="common">Sea cucumber</name>
    <dbReference type="NCBI Taxonomy" id="307972"/>
    <lineage>
        <taxon>Eukaryota</taxon>
        <taxon>Metazoa</taxon>
        <taxon>Echinodermata</taxon>
        <taxon>Eleutherozoa</taxon>
        <taxon>Echinozoa</taxon>
        <taxon>Holothuroidea</taxon>
        <taxon>Aspidochirotacea</taxon>
        <taxon>Aspidochirotida</taxon>
        <taxon>Stichopodidae</taxon>
        <taxon>Apostichopus</taxon>
    </lineage>
</organism>
<dbReference type="Pfam" id="PF00435">
    <property type="entry name" value="Spectrin"/>
    <property type="match status" value="5"/>
</dbReference>
<evidence type="ECO:0000256" key="1">
    <source>
        <dbReference type="ARBA" id="ARBA00022737"/>
    </source>
</evidence>
<sequence length="1039" mass="119715">MKRDITIGVTEQEASRQLQDTCIPKNSIICFITSVGRAKISTMDIPMKLLVGDIEDHGDDVSKVRRLGDELTVHRSNQAGAEAILGQMNAVEERWIRLQDKAKVRTQSLEAAINSLSDFEIAANRLETWLNEKAKMLAVLGPIGIEPDILKNQKSQVEVLQDEFDSHKGQLDNLQDAARAILDKQDSNTRSRSPIQHQINEIQEQWEDLKRQLDDREGQLDNVLKESEPFHETKQDLNDWLIDFSNRISSLPAISQNPELVKQQREHTKALQKEADRKKQQLASMGDHHQQLVKLNPELTAMSEVELKLESVQSPYDDWCRKLDERLGKLQAALVQSQDFEDALDNMARWLDSKDKEVSSPKPISARPDVLRRQVIEHEELPKEIVKQVYTYQRLADKMDSLVQESESGPERRALEQKRDDMKSRWTDLERRVAERKDRLVDCSEKAKEYTDECNQFLPWLRSVEDRINSLGPVLMKPNVVKRQYDILRQLQDDINRHKDNHRALNDNSERLVRCTDVDHPFIRDQVKDINTRWDKLNADVARNVETLEGLNDRLSTFQENVNQSSSLLASCEGRLANQDSGRDRLSLDNLKDLQGEIDVLENTIVAVQDNSSHLMSAAPSQADTTQINDEVDGMVRRYQKLKGIVNDKYMQLEAGNQEVVKYQSSLNDISSQLSKQEDDLDRMDPVARDLPTLDKQNKDIQTFQDDLELLKGTILKAETAYKDIIDRGFMSDPEGFREQIENINKRWLKIRERANTRHADIDRTNARMQDLKHLFDEVNGGLDKAEMEIRGWKPVGADVDTIKRQEKEFKAYMRNLVDPLTPRVRDANRLCQNLVQSAAPRVSTTALEGDLKRMNDRWNSLLEKKLACWPFVVTIKRRGNLNEGLLRCGKFQEALQSLLSWISDTEAMVKNQSGPSSDYNVLKAQMSEQQLCDRIITDREPSVSSLKEMGEQLAKVSDPQDRMRIQQQLSDLERRWNNLKDTVKDRRQKLEQTERLARDFHDNVDSMNSWPWHREQLRLSGSGSDKQVAGPLTDEIPT</sequence>
<evidence type="ECO:0000256" key="2">
    <source>
        <dbReference type="SAM" id="Coils"/>
    </source>
</evidence>
<evidence type="ECO:0000313" key="4">
    <source>
        <dbReference type="Proteomes" id="UP000230750"/>
    </source>
</evidence>
<accession>A0A2G8KQT5</accession>
<comment type="caution">
    <text evidence="3">The sequence shown here is derived from an EMBL/GenBank/DDBJ whole genome shotgun (WGS) entry which is preliminary data.</text>
</comment>
<keyword evidence="2" id="KW-0175">Coiled coil</keyword>
<name>A0A2G8KQT5_STIJA</name>
<gene>
    <name evidence="3" type="ORF">BSL78_12732</name>
</gene>
<dbReference type="InterPro" id="IPR002017">
    <property type="entry name" value="Spectrin_repeat"/>
</dbReference>
<dbReference type="OrthoDB" id="10016565at2759"/>
<reference evidence="3 4" key="1">
    <citation type="journal article" date="2017" name="PLoS Biol.">
        <title>The sea cucumber genome provides insights into morphological evolution and visceral regeneration.</title>
        <authorList>
            <person name="Zhang X."/>
            <person name="Sun L."/>
            <person name="Yuan J."/>
            <person name="Sun Y."/>
            <person name="Gao Y."/>
            <person name="Zhang L."/>
            <person name="Li S."/>
            <person name="Dai H."/>
            <person name="Hamel J.F."/>
            <person name="Liu C."/>
            <person name="Yu Y."/>
            <person name="Liu S."/>
            <person name="Lin W."/>
            <person name="Guo K."/>
            <person name="Jin S."/>
            <person name="Xu P."/>
            <person name="Storey K.B."/>
            <person name="Huan P."/>
            <person name="Zhang T."/>
            <person name="Zhou Y."/>
            <person name="Zhang J."/>
            <person name="Lin C."/>
            <person name="Li X."/>
            <person name="Xing L."/>
            <person name="Huo D."/>
            <person name="Sun M."/>
            <person name="Wang L."/>
            <person name="Mercier A."/>
            <person name="Li F."/>
            <person name="Yang H."/>
            <person name="Xiang J."/>
        </authorList>
    </citation>
    <scope>NUCLEOTIDE SEQUENCE [LARGE SCALE GENOMIC DNA]</scope>
    <source>
        <strain evidence="3">Shaxun</strain>
        <tissue evidence="3">Muscle</tissue>
    </source>
</reference>
<dbReference type="AlphaFoldDB" id="A0A2G8KQT5"/>
<keyword evidence="4" id="KW-1185">Reference proteome</keyword>
<feature type="coiled-coil region" evidence="2">
    <location>
        <begin position="963"/>
        <end position="990"/>
    </location>
</feature>
<feature type="coiled-coil region" evidence="2">
    <location>
        <begin position="481"/>
        <end position="508"/>
    </location>
</feature>
<protein>
    <submittedName>
        <fullName evidence="3">Putative microtubule-actin cross-linking factor 1 isoform X3</fullName>
    </submittedName>
</protein>